<protein>
    <submittedName>
        <fullName evidence="2">Uncharacterized protein</fullName>
    </submittedName>
</protein>
<feature type="compositionally biased region" description="Acidic residues" evidence="1">
    <location>
        <begin position="236"/>
        <end position="247"/>
    </location>
</feature>
<organism evidence="2 3">
    <name type="scientific">Leucosporidium creatinivorum</name>
    <dbReference type="NCBI Taxonomy" id="106004"/>
    <lineage>
        <taxon>Eukaryota</taxon>
        <taxon>Fungi</taxon>
        <taxon>Dikarya</taxon>
        <taxon>Basidiomycota</taxon>
        <taxon>Pucciniomycotina</taxon>
        <taxon>Microbotryomycetes</taxon>
        <taxon>Leucosporidiales</taxon>
        <taxon>Leucosporidium</taxon>
    </lineage>
</organism>
<dbReference type="InterPro" id="IPR016024">
    <property type="entry name" value="ARM-type_fold"/>
</dbReference>
<dbReference type="PANTHER" id="PTHR18034:SF4">
    <property type="entry name" value="NUCLEOLAR MIF4G DOMAIN-CONTAINING PROTEIN 1"/>
    <property type="match status" value="1"/>
</dbReference>
<feature type="compositionally biased region" description="Basic and acidic residues" evidence="1">
    <location>
        <begin position="177"/>
        <end position="191"/>
    </location>
</feature>
<feature type="compositionally biased region" description="Acidic residues" evidence="1">
    <location>
        <begin position="344"/>
        <end position="354"/>
    </location>
</feature>
<feature type="compositionally biased region" description="Basic and acidic residues" evidence="1">
    <location>
        <begin position="283"/>
        <end position="295"/>
    </location>
</feature>
<dbReference type="Proteomes" id="UP000193467">
    <property type="component" value="Unassembled WGS sequence"/>
</dbReference>
<dbReference type="GO" id="GO:0042274">
    <property type="term" value="P:ribosomal small subunit biogenesis"/>
    <property type="evidence" value="ECO:0007669"/>
    <property type="project" value="TreeGrafter"/>
</dbReference>
<reference evidence="2 3" key="1">
    <citation type="submission" date="2016-07" db="EMBL/GenBank/DDBJ databases">
        <title>Pervasive Adenine N6-methylation of Active Genes in Fungi.</title>
        <authorList>
            <consortium name="DOE Joint Genome Institute"/>
            <person name="Mondo S.J."/>
            <person name="Dannebaum R.O."/>
            <person name="Kuo R.C."/>
            <person name="Labutti K."/>
            <person name="Haridas S."/>
            <person name="Kuo A."/>
            <person name="Salamov A."/>
            <person name="Ahrendt S.R."/>
            <person name="Lipzen A."/>
            <person name="Sullivan W."/>
            <person name="Andreopoulos W.B."/>
            <person name="Clum A."/>
            <person name="Lindquist E."/>
            <person name="Daum C."/>
            <person name="Ramamoorthy G.K."/>
            <person name="Gryganskyi A."/>
            <person name="Culley D."/>
            <person name="Magnuson J.K."/>
            <person name="James T.Y."/>
            <person name="O'Malley M.A."/>
            <person name="Stajich J.E."/>
            <person name="Spatafora J.W."/>
            <person name="Visel A."/>
            <person name="Grigoriev I.V."/>
        </authorList>
    </citation>
    <scope>NUCLEOTIDE SEQUENCE [LARGE SCALE GENOMIC DNA]</scope>
    <source>
        <strain evidence="2 3">62-1032</strain>
    </source>
</reference>
<accession>A0A1Y2CUL2</accession>
<dbReference type="OrthoDB" id="361797at2759"/>
<evidence type="ECO:0000313" key="3">
    <source>
        <dbReference type="Proteomes" id="UP000193467"/>
    </source>
</evidence>
<evidence type="ECO:0000256" key="1">
    <source>
        <dbReference type="SAM" id="MobiDB-lite"/>
    </source>
</evidence>
<dbReference type="PANTHER" id="PTHR18034">
    <property type="entry name" value="CELL CYCLE CONTROL PROTEIN CWF22-RELATED"/>
    <property type="match status" value="1"/>
</dbReference>
<gene>
    <name evidence="2" type="ORF">BCR35DRAFT_21568</name>
</gene>
<evidence type="ECO:0000313" key="2">
    <source>
        <dbReference type="EMBL" id="ORY50692.1"/>
    </source>
</evidence>
<dbReference type="STRING" id="106004.A0A1Y2CUL2"/>
<feature type="non-terminal residue" evidence="2">
    <location>
        <position position="494"/>
    </location>
</feature>
<feature type="compositionally biased region" description="Low complexity" evidence="1">
    <location>
        <begin position="69"/>
        <end position="81"/>
    </location>
</feature>
<feature type="compositionally biased region" description="Low complexity" evidence="1">
    <location>
        <begin position="248"/>
        <end position="262"/>
    </location>
</feature>
<dbReference type="EMBL" id="MCGR01000109">
    <property type="protein sequence ID" value="ORY50692.1"/>
    <property type="molecule type" value="Genomic_DNA"/>
</dbReference>
<dbReference type="Gene3D" id="1.25.40.180">
    <property type="match status" value="1"/>
</dbReference>
<keyword evidence="3" id="KW-1185">Reference proteome</keyword>
<dbReference type="AlphaFoldDB" id="A0A1Y2CUL2"/>
<feature type="compositionally biased region" description="Acidic residues" evidence="1">
    <location>
        <begin position="303"/>
        <end position="330"/>
    </location>
</feature>
<dbReference type="InterPro" id="IPR050781">
    <property type="entry name" value="CWC22_splicing_factor"/>
</dbReference>
<sequence>MPPKQQQQQQQQRKGKGPLRRTVELPAALRQELQDLGHIPIPGKGKLGRKEKRKAAREETEQRRASHFGGAATAAGGAEQGAKGKGKGKRKAEQQEQQQQQQPSKRSKVDSAPVPSSAEPPAPKAHQTPLEKLLLKQQARAAPAASSSTGRAKSGAELAEDQEIAWLEAKLGVRGGDPNDKKSEKGAWKGEMMEDGLDDLFGGLEDLEAAAFGSSNKEYARLLRQQQEGSDYSGSSDEEDDDDDLEAGLDALEYGGIDSGSASDDDDEDGAFGEDGISDEELRDPGDDDDHREMGEVGSDVSDSMEEEFGSDEEEESGNEEGLDEEEDEEAMMREFEEAYGGAEGDEEEEEEEGGMTMTFGADGSVLPSTSTTAPAAPAPAPKKGAYIPPHLRQAAPAPSAPSPASATNEPPIDPRLRRSMQGHLNKLSPLNISSILTSISSLYSSNPRAIVSATLTQLLLEMISGRDNLGEQLLVTYAALVAGLTRTVGIEFG</sequence>
<feature type="compositionally biased region" description="Acidic residues" evidence="1">
    <location>
        <begin position="263"/>
        <end position="282"/>
    </location>
</feature>
<feature type="region of interest" description="Disordered" evidence="1">
    <location>
        <begin position="1"/>
        <end position="191"/>
    </location>
</feature>
<feature type="compositionally biased region" description="Low complexity" evidence="1">
    <location>
        <begin position="395"/>
        <end position="407"/>
    </location>
</feature>
<dbReference type="SUPFAM" id="SSF48371">
    <property type="entry name" value="ARM repeat"/>
    <property type="match status" value="1"/>
</dbReference>
<proteinExistence type="predicted"/>
<comment type="caution">
    <text evidence="2">The sequence shown here is derived from an EMBL/GenBank/DDBJ whole genome shotgun (WGS) entry which is preliminary data.</text>
</comment>
<dbReference type="GO" id="GO:0005730">
    <property type="term" value="C:nucleolus"/>
    <property type="evidence" value="ECO:0007669"/>
    <property type="project" value="TreeGrafter"/>
</dbReference>
<dbReference type="InParanoid" id="A0A1Y2CUL2"/>
<feature type="region of interest" description="Disordered" evidence="1">
    <location>
        <begin position="221"/>
        <end position="418"/>
    </location>
</feature>
<feature type="compositionally biased region" description="Basic residues" evidence="1">
    <location>
        <begin position="46"/>
        <end position="55"/>
    </location>
</feature>
<feature type="compositionally biased region" description="Low complexity" evidence="1">
    <location>
        <begin position="139"/>
        <end position="148"/>
    </location>
</feature>
<feature type="compositionally biased region" description="Low complexity" evidence="1">
    <location>
        <begin position="1"/>
        <end position="12"/>
    </location>
</feature>
<dbReference type="GO" id="GO:0003723">
    <property type="term" value="F:RNA binding"/>
    <property type="evidence" value="ECO:0007669"/>
    <property type="project" value="TreeGrafter"/>
</dbReference>
<name>A0A1Y2CUL2_9BASI</name>